<evidence type="ECO:0000313" key="3">
    <source>
        <dbReference type="EMBL" id="CAB4178540.1"/>
    </source>
</evidence>
<evidence type="ECO:0000256" key="1">
    <source>
        <dbReference type="SAM" id="MobiDB-lite"/>
    </source>
</evidence>
<dbReference type="EMBL" id="LR797483">
    <property type="protein sequence ID" value="CAB4219553.1"/>
    <property type="molecule type" value="Genomic_DNA"/>
</dbReference>
<sequence>MGIREAYRTYLGRDASDDEVANWESGAYGYGDNPAAWIEAIRNSGEAQAYAARSQGSGGGGDRGGGGSGDQGGGGGGNQGGGGGGGEAEVGPTPTPDPGPTTNPGAGNTAADETQDPSLRAQIAAAYKTHLLRDASDAEITNWLSGSNGWGKGAAGIGRIIQGIATSGEARAAQSRYATGANAQQPGAANRTDYQNTDWWARQGVSSDQIFDANGQLKPGWENFSGGIRRAPGVANMGNLLGFDNENYRLATLATPTMNSVKYGFAQIANRYPPTPSGLKQLMEDPEFKNRFPKAKLVGHDSIDFGDTLSDGATGVPVGIVDVGASFDKGANTGKGWWWGPVGTGNTSSPTAPTTSTSTGGGGGSTASATARGFTASGGGSPLMNPAATTGPMAMGGGGGMGGYSSGGGYVGSNMGSGITPYNPLANYNPEPYNAPAPFMPPAYEGATPFSRPEYAAAQPFTALTIDEMNADPGYQFRMQQGQQALERSGAAKGVTNTGGNLRDILDYGQQAGSQEYGAAYGRKLNDYTTNEQNRFNTYQTNYANALGAYNQNEANRAGAFDRNVGNAASAYNTNAENAYRQYTTNTAGQNMANQEAEARRSGAYNTNLGAYQTQQQYGLQQQNYALQAQQQAYDQQYRNWVEQYNQGRNNATDTYNRMYGLI</sequence>
<dbReference type="EMBL" id="LR797116">
    <property type="protein sequence ID" value="CAB4188031.1"/>
    <property type="molecule type" value="Genomic_DNA"/>
</dbReference>
<feature type="compositionally biased region" description="Low complexity" evidence="1">
    <location>
        <begin position="366"/>
        <end position="375"/>
    </location>
</feature>
<proteinExistence type="predicted"/>
<reference evidence="5" key="1">
    <citation type="submission" date="2020-05" db="EMBL/GenBank/DDBJ databases">
        <authorList>
            <person name="Chiriac C."/>
            <person name="Salcher M."/>
            <person name="Ghai R."/>
            <person name="Kavagutti S V."/>
        </authorList>
    </citation>
    <scope>NUCLEOTIDE SEQUENCE</scope>
</reference>
<evidence type="ECO:0000313" key="5">
    <source>
        <dbReference type="EMBL" id="CAB4219553.1"/>
    </source>
</evidence>
<evidence type="ECO:0008006" key="6">
    <source>
        <dbReference type="Google" id="ProtNLM"/>
    </source>
</evidence>
<dbReference type="EMBL" id="LR796968">
    <property type="protein sequence ID" value="CAB4178540.1"/>
    <property type="molecule type" value="Genomic_DNA"/>
</dbReference>
<feature type="region of interest" description="Disordered" evidence="1">
    <location>
        <begin position="338"/>
        <end position="385"/>
    </location>
</feature>
<dbReference type="EMBL" id="LR796490">
    <property type="protein sequence ID" value="CAB4147816.1"/>
    <property type="molecule type" value="Genomic_DNA"/>
</dbReference>
<evidence type="ECO:0000313" key="2">
    <source>
        <dbReference type="EMBL" id="CAB4147816.1"/>
    </source>
</evidence>
<feature type="region of interest" description="Disordered" evidence="1">
    <location>
        <begin position="48"/>
        <end position="116"/>
    </location>
</feature>
<accession>A0A6J5SVL9</accession>
<feature type="compositionally biased region" description="Low complexity" evidence="1">
    <location>
        <begin position="102"/>
        <end position="112"/>
    </location>
</feature>
<name>A0A6J5SVL9_9CAUD</name>
<evidence type="ECO:0000313" key="4">
    <source>
        <dbReference type="EMBL" id="CAB4188031.1"/>
    </source>
</evidence>
<feature type="compositionally biased region" description="Gly residues" evidence="1">
    <location>
        <begin position="56"/>
        <end position="88"/>
    </location>
</feature>
<organism evidence="5">
    <name type="scientific">uncultured Caudovirales phage</name>
    <dbReference type="NCBI Taxonomy" id="2100421"/>
    <lineage>
        <taxon>Viruses</taxon>
        <taxon>Duplodnaviria</taxon>
        <taxon>Heunggongvirae</taxon>
        <taxon>Uroviricota</taxon>
        <taxon>Caudoviricetes</taxon>
        <taxon>Peduoviridae</taxon>
        <taxon>Maltschvirus</taxon>
        <taxon>Maltschvirus maltsch</taxon>
    </lineage>
</organism>
<gene>
    <name evidence="3" type="ORF">UFOVP1017_47</name>
    <name evidence="4" type="ORF">UFOVP1168_47</name>
    <name evidence="5" type="ORF">UFOVP1617_5</name>
    <name evidence="2" type="ORF">UFOVP511_47</name>
</gene>
<protein>
    <recommendedName>
        <fullName evidence="6">DUF4214 domain-containing protein</fullName>
    </recommendedName>
</protein>
<feature type="compositionally biased region" description="Low complexity" evidence="1">
    <location>
        <begin position="344"/>
        <end position="358"/>
    </location>
</feature>